<evidence type="ECO:0000256" key="3">
    <source>
        <dbReference type="SAM" id="Phobius"/>
    </source>
</evidence>
<keyword evidence="1" id="KW-0488">Methylation</keyword>
<evidence type="ECO:0000313" key="4">
    <source>
        <dbReference type="EMBL" id="EMP53930.1"/>
    </source>
</evidence>
<dbReference type="PANTHER" id="PTHR30093">
    <property type="entry name" value="GENERAL SECRETION PATHWAY PROTEIN G"/>
    <property type="match status" value="1"/>
</dbReference>
<proteinExistence type="predicted"/>
<name>M7CPF7_9GAMM</name>
<dbReference type="PANTHER" id="PTHR30093:SF47">
    <property type="entry name" value="TYPE IV PILUS NON-CORE MINOR PILIN PILE"/>
    <property type="match status" value="1"/>
</dbReference>
<evidence type="ECO:0000313" key="5">
    <source>
        <dbReference type="Proteomes" id="UP000011960"/>
    </source>
</evidence>
<reference evidence="4 5" key="1">
    <citation type="journal article" date="2013" name="Genome Announc.">
        <title>Genome Sequence of Hydrothermal Arsenic-Respiring Bacterium Marinobacter santoriniensis NKSG1T.</title>
        <authorList>
            <person name="Handley K.M."/>
            <person name="Upton M."/>
            <person name="Beatson S.A."/>
            <person name="Hery M."/>
            <person name="Lloyd J.R."/>
        </authorList>
    </citation>
    <scope>NUCLEOTIDE SEQUENCE [LARGE SCALE GENOMIC DNA]</scope>
    <source>
        <strain evidence="4 5">NKSG1</strain>
    </source>
</reference>
<protein>
    <submittedName>
        <fullName evidence="4">General secretion pathway protein H</fullName>
    </submittedName>
</protein>
<keyword evidence="3" id="KW-0812">Transmembrane</keyword>
<keyword evidence="3" id="KW-1133">Transmembrane helix</keyword>
<dbReference type="Pfam" id="PF07963">
    <property type="entry name" value="N_methyl"/>
    <property type="match status" value="1"/>
</dbReference>
<dbReference type="GO" id="GO:0015628">
    <property type="term" value="P:protein secretion by the type II secretion system"/>
    <property type="evidence" value="ECO:0007669"/>
    <property type="project" value="InterPro"/>
</dbReference>
<dbReference type="SUPFAM" id="SSF54523">
    <property type="entry name" value="Pili subunits"/>
    <property type="match status" value="1"/>
</dbReference>
<dbReference type="PRINTS" id="PR00813">
    <property type="entry name" value="BCTERIALGSPG"/>
</dbReference>
<keyword evidence="5" id="KW-1185">Reference proteome</keyword>
<accession>M7CPF7</accession>
<dbReference type="Pfam" id="PF16732">
    <property type="entry name" value="ComP_DUS"/>
    <property type="match status" value="1"/>
</dbReference>
<dbReference type="InterPro" id="IPR012902">
    <property type="entry name" value="N_methyl_site"/>
</dbReference>
<dbReference type="InterPro" id="IPR031982">
    <property type="entry name" value="PilE-like"/>
</dbReference>
<comment type="caution">
    <text evidence="4">The sequence shown here is derived from an EMBL/GenBank/DDBJ whole genome shotgun (WGS) entry which is preliminary data.</text>
</comment>
<dbReference type="RefSeq" id="WP_008940812.1">
    <property type="nucleotide sequence ID" value="NZ_APAT01000030.1"/>
</dbReference>
<dbReference type="eggNOG" id="COG4968">
    <property type="taxonomic scope" value="Bacteria"/>
</dbReference>
<feature type="transmembrane region" description="Helical" evidence="3">
    <location>
        <begin position="7"/>
        <end position="28"/>
    </location>
</feature>
<dbReference type="PROSITE" id="PS00409">
    <property type="entry name" value="PROKAR_NTER_METHYL"/>
    <property type="match status" value="1"/>
</dbReference>
<dbReference type="Proteomes" id="UP000011960">
    <property type="component" value="Unassembled WGS sequence"/>
</dbReference>
<evidence type="ECO:0000256" key="2">
    <source>
        <dbReference type="SAM" id="MobiDB-lite"/>
    </source>
</evidence>
<dbReference type="AlphaFoldDB" id="M7CPF7"/>
<sequence>MEHKQRGFTLIELLIVVAIIGVITAFAYPSYQDYVERTRRADAQGALMEFSAAMERYYASNNSYEGAASGGVDTGAPAMFADEAPLEGNNKFYDLTISAADANSYTLRATPKGGQAGDGILELDSTGARRWDQDNSGGFGTGENDWEE</sequence>
<dbReference type="NCBIfam" id="TIGR02532">
    <property type="entry name" value="IV_pilin_GFxxxE"/>
    <property type="match status" value="1"/>
</dbReference>
<dbReference type="OrthoDB" id="5296638at2"/>
<feature type="region of interest" description="Disordered" evidence="2">
    <location>
        <begin position="125"/>
        <end position="148"/>
    </location>
</feature>
<dbReference type="GO" id="GO:0015627">
    <property type="term" value="C:type II protein secretion system complex"/>
    <property type="evidence" value="ECO:0007669"/>
    <property type="project" value="InterPro"/>
</dbReference>
<gene>
    <name evidence="4" type="ORF">MSNKSG1_18500</name>
</gene>
<dbReference type="GO" id="GO:0043683">
    <property type="term" value="P:type IV pilus assembly"/>
    <property type="evidence" value="ECO:0007669"/>
    <property type="project" value="InterPro"/>
</dbReference>
<keyword evidence="3" id="KW-0472">Membrane</keyword>
<dbReference type="EMBL" id="APAT01000030">
    <property type="protein sequence ID" value="EMP53930.1"/>
    <property type="molecule type" value="Genomic_DNA"/>
</dbReference>
<dbReference type="PATRIC" id="fig|1288826.3.peg.3675"/>
<dbReference type="InterPro" id="IPR000983">
    <property type="entry name" value="Bac_GSPG_pilin"/>
</dbReference>
<evidence type="ECO:0000256" key="1">
    <source>
        <dbReference type="ARBA" id="ARBA00022481"/>
    </source>
</evidence>
<organism evidence="4 5">
    <name type="scientific">Marinobacter santoriniensis NKSG1</name>
    <dbReference type="NCBI Taxonomy" id="1288826"/>
    <lineage>
        <taxon>Bacteria</taxon>
        <taxon>Pseudomonadati</taxon>
        <taxon>Pseudomonadota</taxon>
        <taxon>Gammaproteobacteria</taxon>
        <taxon>Pseudomonadales</taxon>
        <taxon>Marinobacteraceae</taxon>
        <taxon>Marinobacter</taxon>
    </lineage>
</organism>
<dbReference type="InterPro" id="IPR045584">
    <property type="entry name" value="Pilin-like"/>
</dbReference>
<dbReference type="STRING" id="1288826.MSNKSG1_18500"/>
<dbReference type="Gene3D" id="3.30.700.10">
    <property type="entry name" value="Glycoprotein, Type 4 Pilin"/>
    <property type="match status" value="1"/>
</dbReference>